<evidence type="ECO:0000313" key="3">
    <source>
        <dbReference type="EMBL" id="KRO95395.1"/>
    </source>
</evidence>
<dbReference type="Gene3D" id="3.40.50.1820">
    <property type="entry name" value="alpha/beta hydrolase"/>
    <property type="match status" value="1"/>
</dbReference>
<gene>
    <name evidence="3" type="ORF">ABS24_04385</name>
</gene>
<evidence type="ECO:0000313" key="4">
    <source>
        <dbReference type="Proteomes" id="UP000051213"/>
    </source>
</evidence>
<dbReference type="EMBL" id="LICA01000090">
    <property type="protein sequence ID" value="KRO95395.1"/>
    <property type="molecule type" value="Genomic_DNA"/>
</dbReference>
<evidence type="ECO:0000256" key="1">
    <source>
        <dbReference type="ARBA" id="ARBA00022801"/>
    </source>
</evidence>
<dbReference type="InterPro" id="IPR000073">
    <property type="entry name" value="AB_hydrolase_1"/>
</dbReference>
<dbReference type="InterPro" id="IPR000639">
    <property type="entry name" value="Epox_hydrolase-like"/>
</dbReference>
<accession>A0A0R2UDH0</accession>
<dbReference type="GO" id="GO:0016787">
    <property type="term" value="F:hydrolase activity"/>
    <property type="evidence" value="ECO:0007669"/>
    <property type="project" value="UniProtKB-KW"/>
</dbReference>
<protein>
    <submittedName>
        <fullName evidence="3">Epoxide hydrolase</fullName>
    </submittedName>
</protein>
<proteinExistence type="predicted"/>
<dbReference type="PANTHER" id="PTHR43329">
    <property type="entry name" value="EPOXIDE HYDROLASE"/>
    <property type="match status" value="1"/>
</dbReference>
<comment type="caution">
    <text evidence="3">The sequence shown here is derived from an EMBL/GenBank/DDBJ whole genome shotgun (WGS) entry which is preliminary data.</text>
</comment>
<organism evidence="3 4">
    <name type="scientific">SAR92 bacterium BACL26 MAG-121220-bin70</name>
    <dbReference type="NCBI Taxonomy" id="1655626"/>
    <lineage>
        <taxon>Bacteria</taxon>
        <taxon>Pseudomonadati</taxon>
        <taxon>Pseudomonadota</taxon>
        <taxon>Gammaproteobacteria</taxon>
        <taxon>Cellvibrionales</taxon>
        <taxon>Porticoccaceae</taxon>
        <taxon>SAR92 clade</taxon>
    </lineage>
</organism>
<keyword evidence="1 3" id="KW-0378">Hydrolase</keyword>
<dbReference type="AlphaFoldDB" id="A0A0R2UDH0"/>
<sequence>MYAEPMPTATMISTNGVELEVFQAGQGGIPIVLCHGWPELAYSWRYQIPALVRAGYHCIVPNQRGYGRSSRPTAVNTYDIHHLTDDQNGLLDALGIDKAIYVGHDWGAIMLWQHALLNPDRVIGLANMSVPFKAREPSEPVAFWEKVLGEDFYLVHFNRYPEVAARSFETNPKRVLTNLYRTKHWLDDGLPQPDGYSIVRSAEIDNQRGELMLSEEDLMVFVEAFKHSGFVAPCNWYRNFTRNWETMGHVKQVIELPCLMIYGEHDMVPKVDMTDTVLDLEVKTLKCGHWIQQEEPEQTNQILLDWLQRKTHPLLSL</sequence>
<dbReference type="Pfam" id="PF00561">
    <property type="entry name" value="Abhydrolase_1"/>
    <property type="match status" value="1"/>
</dbReference>
<dbReference type="InterPro" id="IPR029058">
    <property type="entry name" value="AB_hydrolase_fold"/>
</dbReference>
<dbReference type="SUPFAM" id="SSF53474">
    <property type="entry name" value="alpha/beta-Hydrolases"/>
    <property type="match status" value="1"/>
</dbReference>
<reference evidence="3 4" key="1">
    <citation type="submission" date="2015-10" db="EMBL/GenBank/DDBJ databases">
        <title>Metagenome-Assembled Genomes uncover a global brackish microbiome.</title>
        <authorList>
            <person name="Hugerth L.W."/>
            <person name="Larsson J."/>
            <person name="Alneberg J."/>
            <person name="Lindh M.V."/>
            <person name="Legrand C."/>
            <person name="Pinhassi J."/>
            <person name="Andersson A.F."/>
        </authorList>
    </citation>
    <scope>NUCLEOTIDE SEQUENCE [LARGE SCALE GENOMIC DNA]</scope>
    <source>
        <strain evidence="3">BACL26 MAG-121220-bin70</strain>
    </source>
</reference>
<evidence type="ECO:0000259" key="2">
    <source>
        <dbReference type="Pfam" id="PF00561"/>
    </source>
</evidence>
<name>A0A0R2UDH0_9GAMM</name>
<dbReference type="Proteomes" id="UP000051213">
    <property type="component" value="Unassembled WGS sequence"/>
</dbReference>
<dbReference type="PRINTS" id="PR00412">
    <property type="entry name" value="EPOXHYDRLASE"/>
</dbReference>
<feature type="domain" description="AB hydrolase-1" evidence="2">
    <location>
        <begin position="30"/>
        <end position="296"/>
    </location>
</feature>